<keyword evidence="4" id="KW-1185">Reference proteome</keyword>
<organism evidence="3 4">
    <name type="scientific">Marmota marmota marmota</name>
    <name type="common">Alpine marmot</name>
    <dbReference type="NCBI Taxonomy" id="9994"/>
    <lineage>
        <taxon>Eukaryota</taxon>
        <taxon>Metazoa</taxon>
        <taxon>Chordata</taxon>
        <taxon>Craniata</taxon>
        <taxon>Vertebrata</taxon>
        <taxon>Euteleostomi</taxon>
        <taxon>Mammalia</taxon>
        <taxon>Eutheria</taxon>
        <taxon>Euarchontoglires</taxon>
        <taxon>Glires</taxon>
        <taxon>Rodentia</taxon>
        <taxon>Sciuromorpha</taxon>
        <taxon>Sciuridae</taxon>
        <taxon>Xerinae</taxon>
        <taxon>Marmotini</taxon>
        <taxon>Marmota</taxon>
    </lineage>
</organism>
<sequence length="91" mass="9720">MSGARSTTAGAVPSAATTSTTSTTSNSKDSDSNESLYPLALLMDELKHDDIANRVEAMKKLDTIALALGPERTRNELIPFLTEENSGRDYG</sequence>
<dbReference type="GO" id="GO:0005829">
    <property type="term" value="C:cytosol"/>
    <property type="evidence" value="ECO:0007669"/>
    <property type="project" value="TreeGrafter"/>
</dbReference>
<evidence type="ECO:0000256" key="1">
    <source>
        <dbReference type="ARBA" id="ARBA00022737"/>
    </source>
</evidence>
<evidence type="ECO:0000256" key="2">
    <source>
        <dbReference type="SAM" id="MobiDB-lite"/>
    </source>
</evidence>
<evidence type="ECO:0000313" key="3">
    <source>
        <dbReference type="Ensembl" id="ENSMMMP00000010737.1"/>
    </source>
</evidence>
<dbReference type="AlphaFoldDB" id="A0A8C5ZAE7"/>
<dbReference type="InterPro" id="IPR051023">
    <property type="entry name" value="PP2A_Regulatory_Subunit_A"/>
</dbReference>
<proteinExistence type="predicted"/>
<keyword evidence="1" id="KW-0677">Repeat</keyword>
<dbReference type="Proteomes" id="UP000694407">
    <property type="component" value="Unplaced"/>
</dbReference>
<evidence type="ECO:0000313" key="4">
    <source>
        <dbReference type="Proteomes" id="UP000694407"/>
    </source>
</evidence>
<name>A0A8C5ZAE7_MARMA</name>
<dbReference type="PANTHER" id="PTHR10648:SF4">
    <property type="entry name" value="PROTEIN PHOSPHATASE 2 (FORMERLY 2A), REGULATORY SUBUNIT A, BETA ISOFORM-RELATED"/>
    <property type="match status" value="1"/>
</dbReference>
<dbReference type="PANTHER" id="PTHR10648">
    <property type="entry name" value="SERINE/THREONINE-PROTEIN PHOSPHATASE PP2A 65 KDA REGULATORY SUBUNIT"/>
    <property type="match status" value="1"/>
</dbReference>
<dbReference type="Gene3D" id="1.25.10.10">
    <property type="entry name" value="Leucine-rich Repeat Variant"/>
    <property type="match status" value="1"/>
</dbReference>
<dbReference type="GeneTree" id="ENSGT00970000198044"/>
<feature type="region of interest" description="Disordered" evidence="2">
    <location>
        <begin position="1"/>
        <end position="33"/>
    </location>
</feature>
<dbReference type="SUPFAM" id="SSF48371">
    <property type="entry name" value="ARM repeat"/>
    <property type="match status" value="1"/>
</dbReference>
<dbReference type="GO" id="GO:0000159">
    <property type="term" value="C:protein phosphatase type 2A complex"/>
    <property type="evidence" value="ECO:0007669"/>
    <property type="project" value="TreeGrafter"/>
</dbReference>
<dbReference type="GO" id="GO:0005634">
    <property type="term" value="C:nucleus"/>
    <property type="evidence" value="ECO:0007669"/>
    <property type="project" value="TreeGrafter"/>
</dbReference>
<reference evidence="3" key="1">
    <citation type="submission" date="2025-08" db="UniProtKB">
        <authorList>
            <consortium name="Ensembl"/>
        </authorList>
    </citation>
    <scope>IDENTIFICATION</scope>
</reference>
<protein>
    <submittedName>
        <fullName evidence="3">Uncharacterized protein</fullName>
    </submittedName>
</protein>
<dbReference type="InterPro" id="IPR011989">
    <property type="entry name" value="ARM-like"/>
</dbReference>
<dbReference type="Ensembl" id="ENSMMMT00000012247.1">
    <property type="protein sequence ID" value="ENSMMMP00000010737.1"/>
    <property type="gene ID" value="ENSMMMG00000009567.1"/>
</dbReference>
<feature type="compositionally biased region" description="Low complexity" evidence="2">
    <location>
        <begin position="1"/>
        <end position="27"/>
    </location>
</feature>
<dbReference type="InterPro" id="IPR016024">
    <property type="entry name" value="ARM-type_fold"/>
</dbReference>
<dbReference type="GO" id="GO:0019888">
    <property type="term" value="F:protein phosphatase regulator activity"/>
    <property type="evidence" value="ECO:0007669"/>
    <property type="project" value="TreeGrafter"/>
</dbReference>
<accession>A0A8C5ZAE7</accession>
<reference evidence="3" key="2">
    <citation type="submission" date="2025-09" db="UniProtKB">
        <authorList>
            <consortium name="Ensembl"/>
        </authorList>
    </citation>
    <scope>IDENTIFICATION</scope>
</reference>